<keyword evidence="1" id="KW-0812">Transmembrane</keyword>
<feature type="transmembrane region" description="Helical" evidence="1">
    <location>
        <begin position="273"/>
        <end position="295"/>
    </location>
</feature>
<sequence>MVSIEKIGRRISQSKWTKVYIALALLQGIMIIALQAGIASQNTTQAGVLPQSIPSQFNSTQTTLASDVQDAIHQATNRLDRIKWENVAFIGFQIWFVGMAFDATVYQNAAEVIALAMLNVICAVLGGLEVMDGRRWLKYLRQVNADYDLSLTTTPLQIAYYLEIALTTLLAVFAVVFAYVSYMVVREFGWVIYKKIGPDVSIQKMYRIFQFFVLALKIDIFIEFLVSIFYFIQFAIDSGFQWDTWVMLVVTILMLPMLYFARATVAAEAHGRMLVFIIFQFVVVFEFILVLRQTLTPNNYWYTWICFVVLGMIFALGTSVLGAWCMSNFGKGLAPYVQRGANKEQAGRHELKGQASVSSWRIDDD</sequence>
<organism evidence="2 3">
    <name type="scientific">Syncephalastrum racemosum</name>
    <name type="common">Filamentous fungus</name>
    <dbReference type="NCBI Taxonomy" id="13706"/>
    <lineage>
        <taxon>Eukaryota</taxon>
        <taxon>Fungi</taxon>
        <taxon>Fungi incertae sedis</taxon>
        <taxon>Mucoromycota</taxon>
        <taxon>Mucoromycotina</taxon>
        <taxon>Mucoromycetes</taxon>
        <taxon>Mucorales</taxon>
        <taxon>Syncephalastraceae</taxon>
        <taxon>Syncephalastrum</taxon>
    </lineage>
</organism>
<keyword evidence="1" id="KW-0472">Membrane</keyword>
<accession>A0A1X2H0S4</accession>
<protein>
    <submittedName>
        <fullName evidence="2">Uncharacterized protein</fullName>
    </submittedName>
</protein>
<feature type="transmembrane region" description="Helical" evidence="1">
    <location>
        <begin position="112"/>
        <end position="131"/>
    </location>
</feature>
<dbReference type="InterPro" id="IPR040410">
    <property type="entry name" value="UPF0658_Golgi"/>
</dbReference>
<keyword evidence="3" id="KW-1185">Reference proteome</keyword>
<feature type="transmembrane region" description="Helical" evidence="1">
    <location>
        <begin position="244"/>
        <end position="261"/>
    </location>
</feature>
<dbReference type="STRING" id="13706.A0A1X2H0S4"/>
<keyword evidence="1" id="KW-1133">Transmembrane helix</keyword>
<dbReference type="EMBL" id="MCGN01000013">
    <property type="protein sequence ID" value="ORY89964.1"/>
    <property type="molecule type" value="Genomic_DNA"/>
</dbReference>
<gene>
    <name evidence="2" type="ORF">BCR43DRAFT_499769</name>
</gene>
<evidence type="ECO:0000313" key="3">
    <source>
        <dbReference type="Proteomes" id="UP000242180"/>
    </source>
</evidence>
<dbReference type="AlphaFoldDB" id="A0A1X2H0S4"/>
<dbReference type="InParanoid" id="A0A1X2H0S4"/>
<feature type="transmembrane region" description="Helical" evidence="1">
    <location>
        <begin position="301"/>
        <end position="324"/>
    </location>
</feature>
<dbReference type="OrthoDB" id="2448307at2759"/>
<dbReference type="OMA" id="WYTWICF"/>
<feature type="transmembrane region" description="Helical" evidence="1">
    <location>
        <begin position="87"/>
        <end position="105"/>
    </location>
</feature>
<feature type="transmembrane region" description="Helical" evidence="1">
    <location>
        <begin position="20"/>
        <end position="39"/>
    </location>
</feature>
<dbReference type="PANTHER" id="PTHR34391:SF2">
    <property type="entry name" value="TRP C-TERMINAL DOMAIN-CONTAINING PROTEIN"/>
    <property type="match status" value="1"/>
</dbReference>
<reference evidence="2 3" key="1">
    <citation type="submission" date="2016-07" db="EMBL/GenBank/DDBJ databases">
        <title>Pervasive Adenine N6-methylation of Active Genes in Fungi.</title>
        <authorList>
            <consortium name="DOE Joint Genome Institute"/>
            <person name="Mondo S.J."/>
            <person name="Dannebaum R.O."/>
            <person name="Kuo R.C."/>
            <person name="Labutti K."/>
            <person name="Haridas S."/>
            <person name="Kuo A."/>
            <person name="Salamov A."/>
            <person name="Ahrendt S.R."/>
            <person name="Lipzen A."/>
            <person name="Sullivan W."/>
            <person name="Andreopoulos W.B."/>
            <person name="Clum A."/>
            <person name="Lindquist E."/>
            <person name="Daum C."/>
            <person name="Ramamoorthy G.K."/>
            <person name="Gryganskyi A."/>
            <person name="Culley D."/>
            <person name="Magnuson J.K."/>
            <person name="James T.Y."/>
            <person name="O'Malley M.A."/>
            <person name="Stajich J.E."/>
            <person name="Spatafora J.W."/>
            <person name="Visel A."/>
            <person name="Grigoriev I.V."/>
        </authorList>
    </citation>
    <scope>NUCLEOTIDE SEQUENCE [LARGE SCALE GENOMIC DNA]</scope>
    <source>
        <strain evidence="2 3">NRRL 2496</strain>
    </source>
</reference>
<evidence type="ECO:0000313" key="2">
    <source>
        <dbReference type="EMBL" id="ORY89964.1"/>
    </source>
</evidence>
<dbReference type="GO" id="GO:0005794">
    <property type="term" value="C:Golgi apparatus"/>
    <property type="evidence" value="ECO:0007669"/>
    <property type="project" value="TreeGrafter"/>
</dbReference>
<name>A0A1X2H0S4_SYNRA</name>
<feature type="transmembrane region" description="Helical" evidence="1">
    <location>
        <begin position="158"/>
        <end position="185"/>
    </location>
</feature>
<dbReference type="Proteomes" id="UP000242180">
    <property type="component" value="Unassembled WGS sequence"/>
</dbReference>
<comment type="caution">
    <text evidence="2">The sequence shown here is derived from an EMBL/GenBank/DDBJ whole genome shotgun (WGS) entry which is preliminary data.</text>
</comment>
<feature type="transmembrane region" description="Helical" evidence="1">
    <location>
        <begin position="206"/>
        <end position="232"/>
    </location>
</feature>
<evidence type="ECO:0000256" key="1">
    <source>
        <dbReference type="SAM" id="Phobius"/>
    </source>
</evidence>
<proteinExistence type="predicted"/>
<dbReference type="PANTHER" id="PTHR34391">
    <property type="entry name" value="UPF0658 GOLGI APPARATUS MEMBRANE PROTEIN C1952.10C-RELATED"/>
    <property type="match status" value="1"/>
</dbReference>